<accession>A0A1J5P3T2</accession>
<comment type="caution">
    <text evidence="1">The sequence shown here is derived from an EMBL/GenBank/DDBJ whole genome shotgun (WGS) entry which is preliminary data.</text>
</comment>
<organism evidence="1">
    <name type="scientific">mine drainage metagenome</name>
    <dbReference type="NCBI Taxonomy" id="410659"/>
    <lineage>
        <taxon>unclassified sequences</taxon>
        <taxon>metagenomes</taxon>
        <taxon>ecological metagenomes</taxon>
    </lineage>
</organism>
<dbReference type="AlphaFoldDB" id="A0A1J5P3T2"/>
<sequence length="192" mass="20919">MLVEGIAEALLLPVLAQKLVLAGDADGLLRFKGTVIVPIEGVDFRPYVEVLLRPHGDARIADRLIVITDADPTVLGNRKVDLENLAATHGAPQALTVLTNQHTLEHEIFGAGNEAFLKSVFLRLHRNSRRDWTDRIEGVPLQDRPDAFLKLIEAKKTRKGDLAQAIASRIVAGDPFVVPLYLADAIRGAAQA</sequence>
<name>A0A1J5P3T2_9ZZZZ</name>
<reference evidence="1" key="1">
    <citation type="submission" date="2016-10" db="EMBL/GenBank/DDBJ databases">
        <title>Sequence of Gallionella enrichment culture.</title>
        <authorList>
            <person name="Poehlein A."/>
            <person name="Muehling M."/>
            <person name="Daniel R."/>
        </authorList>
    </citation>
    <scope>NUCLEOTIDE SEQUENCE</scope>
</reference>
<evidence type="ECO:0008006" key="2">
    <source>
        <dbReference type="Google" id="ProtNLM"/>
    </source>
</evidence>
<protein>
    <recommendedName>
        <fullName evidence="2">ATP-dependent endonuclease</fullName>
    </recommendedName>
</protein>
<evidence type="ECO:0000313" key="1">
    <source>
        <dbReference type="EMBL" id="OIQ65830.1"/>
    </source>
</evidence>
<dbReference type="EMBL" id="MLJW01007030">
    <property type="protein sequence ID" value="OIQ65830.1"/>
    <property type="molecule type" value="Genomic_DNA"/>
</dbReference>
<gene>
    <name evidence="1" type="ORF">GALL_526080</name>
</gene>
<proteinExistence type="predicted"/>